<reference evidence="1 2" key="1">
    <citation type="submission" date="2015-11" db="EMBL/GenBank/DDBJ databases">
        <authorList>
            <consortium name="Pathogen Informatics"/>
        </authorList>
    </citation>
    <scope>NUCLEOTIDE SEQUENCE [LARGE SCALE GENOMIC DNA]</scope>
    <source>
        <strain evidence="1 2">006A-0059</strain>
    </source>
</reference>
<evidence type="ECO:0000313" key="2">
    <source>
        <dbReference type="Proteomes" id="UP000052237"/>
    </source>
</evidence>
<dbReference type="AlphaFoldDB" id="A0A0S4R287"/>
<evidence type="ECO:0000313" key="1">
    <source>
        <dbReference type="EMBL" id="CUU67988.1"/>
    </source>
</evidence>
<keyword evidence="2" id="KW-1185">Reference proteome</keyword>
<dbReference type="RefSeq" id="WP_059434832.1">
    <property type="nucleotide sequence ID" value="NZ_FAVB01000001.1"/>
</dbReference>
<protein>
    <submittedName>
        <fullName evidence="1">Uncharacterized protein</fullName>
    </submittedName>
</protein>
<gene>
    <name evidence="1" type="ORF">ERS686654_00039</name>
</gene>
<sequence>MAKPLPPYFWDNVKKDYEMGLSKTEICKKHKILPSTLSMRIKRNNWVISQAQKDALSEFQKASVNLAGEISQANDLQRGKMLERLNTILEDNELIANNRRLLKGFQSKIASGLRNGLYERPSDISAGTRAIRDIEAVANPRSNDINIQNTQVEQKITNVAIKVDWE</sequence>
<dbReference type="EMBL" id="FAVB01000001">
    <property type="protein sequence ID" value="CUU67988.1"/>
    <property type="molecule type" value="Genomic_DNA"/>
</dbReference>
<dbReference type="Proteomes" id="UP000052237">
    <property type="component" value="Unassembled WGS sequence"/>
</dbReference>
<name>A0A0S4R287_CAMHY</name>
<proteinExistence type="predicted"/>
<comment type="caution">
    <text evidence="1">The sequence shown here is derived from an EMBL/GenBank/DDBJ whole genome shotgun (WGS) entry which is preliminary data.</text>
</comment>
<organism evidence="1 2">
    <name type="scientific">Campylobacter hyointestinalis subsp. hyointestinalis</name>
    <dbReference type="NCBI Taxonomy" id="91352"/>
    <lineage>
        <taxon>Bacteria</taxon>
        <taxon>Pseudomonadati</taxon>
        <taxon>Campylobacterota</taxon>
        <taxon>Epsilonproteobacteria</taxon>
        <taxon>Campylobacterales</taxon>
        <taxon>Campylobacteraceae</taxon>
        <taxon>Campylobacter</taxon>
    </lineage>
</organism>
<accession>A0A0S4R287</accession>